<protein>
    <recommendedName>
        <fullName evidence="4">FxsA family protein</fullName>
    </recommendedName>
</protein>
<dbReference type="GO" id="GO:0016020">
    <property type="term" value="C:membrane"/>
    <property type="evidence" value="ECO:0007669"/>
    <property type="project" value="InterPro"/>
</dbReference>
<reference evidence="2" key="2">
    <citation type="submission" date="2023-01" db="EMBL/GenBank/DDBJ databases">
        <authorList>
            <person name="Sun Q."/>
            <person name="Evtushenko L."/>
        </authorList>
    </citation>
    <scope>NUCLEOTIDE SEQUENCE</scope>
    <source>
        <strain evidence="2">VKM B-2347</strain>
    </source>
</reference>
<evidence type="ECO:0000256" key="1">
    <source>
        <dbReference type="SAM" id="Phobius"/>
    </source>
</evidence>
<dbReference type="Proteomes" id="UP001143372">
    <property type="component" value="Unassembled WGS sequence"/>
</dbReference>
<dbReference type="InterPro" id="IPR007313">
    <property type="entry name" value="FxsA"/>
</dbReference>
<name>A0A9W6J3D1_9HYPH</name>
<keyword evidence="1" id="KW-1133">Transmembrane helix</keyword>
<dbReference type="PANTHER" id="PTHR35335:SF1">
    <property type="entry name" value="UPF0716 PROTEIN FXSA"/>
    <property type="match status" value="1"/>
</dbReference>
<proteinExistence type="predicted"/>
<evidence type="ECO:0000313" key="3">
    <source>
        <dbReference type="Proteomes" id="UP001143372"/>
    </source>
</evidence>
<reference evidence="2" key="1">
    <citation type="journal article" date="2014" name="Int. J. Syst. Evol. Microbiol.">
        <title>Complete genome sequence of Corynebacterium casei LMG S-19264T (=DSM 44701T), isolated from a smear-ripened cheese.</title>
        <authorList>
            <consortium name="US DOE Joint Genome Institute (JGI-PGF)"/>
            <person name="Walter F."/>
            <person name="Albersmeier A."/>
            <person name="Kalinowski J."/>
            <person name="Ruckert C."/>
        </authorList>
    </citation>
    <scope>NUCLEOTIDE SEQUENCE</scope>
    <source>
        <strain evidence="2">VKM B-2347</strain>
    </source>
</reference>
<dbReference type="AlphaFoldDB" id="A0A9W6J3D1"/>
<gene>
    <name evidence="2" type="ORF">GCM10008179_22410</name>
</gene>
<accession>A0A9W6J3D1</accession>
<keyword evidence="1" id="KW-0812">Transmembrane</keyword>
<dbReference type="PANTHER" id="PTHR35335">
    <property type="entry name" value="UPF0716 PROTEIN FXSA"/>
    <property type="match status" value="1"/>
</dbReference>
<sequence length="144" mass="15184">MPRILGLILILPVLELLAFVGVASAIGLGKAVLLQLAISLIGVAMISSLLTEAKTRVRGGGVMSFALDKSHSMRGLAGLLFAVPGFLTDALGVLALVPEFRTRLRRLLGGQPVTARTPGRRAAPADLIELDRREWREAPPGGEA</sequence>
<evidence type="ECO:0000313" key="2">
    <source>
        <dbReference type="EMBL" id="GLK68603.1"/>
    </source>
</evidence>
<feature type="transmembrane region" description="Helical" evidence="1">
    <location>
        <begin position="72"/>
        <end position="97"/>
    </location>
</feature>
<feature type="transmembrane region" description="Helical" evidence="1">
    <location>
        <begin position="32"/>
        <end position="51"/>
    </location>
</feature>
<dbReference type="EMBL" id="BSFI01000008">
    <property type="protein sequence ID" value="GLK68603.1"/>
    <property type="molecule type" value="Genomic_DNA"/>
</dbReference>
<dbReference type="RefSeq" id="WP_271168833.1">
    <property type="nucleotide sequence ID" value="NZ_BSFI01000008.1"/>
</dbReference>
<organism evidence="2 3">
    <name type="scientific">Hansschlegelia plantiphila</name>
    <dbReference type="NCBI Taxonomy" id="374655"/>
    <lineage>
        <taxon>Bacteria</taxon>
        <taxon>Pseudomonadati</taxon>
        <taxon>Pseudomonadota</taxon>
        <taxon>Alphaproteobacteria</taxon>
        <taxon>Hyphomicrobiales</taxon>
        <taxon>Methylopilaceae</taxon>
        <taxon>Hansschlegelia</taxon>
    </lineage>
</organism>
<evidence type="ECO:0008006" key="4">
    <source>
        <dbReference type="Google" id="ProtNLM"/>
    </source>
</evidence>
<keyword evidence="3" id="KW-1185">Reference proteome</keyword>
<dbReference type="NCBIfam" id="NF008528">
    <property type="entry name" value="PRK11463.1-2"/>
    <property type="match status" value="1"/>
</dbReference>
<comment type="caution">
    <text evidence="2">The sequence shown here is derived from an EMBL/GenBank/DDBJ whole genome shotgun (WGS) entry which is preliminary data.</text>
</comment>
<dbReference type="Pfam" id="PF04186">
    <property type="entry name" value="FxsA"/>
    <property type="match status" value="1"/>
</dbReference>
<keyword evidence="1" id="KW-0472">Membrane</keyword>
<feature type="transmembrane region" description="Helical" evidence="1">
    <location>
        <begin position="7"/>
        <end position="26"/>
    </location>
</feature>